<dbReference type="Gene3D" id="1.20.1250.20">
    <property type="entry name" value="MFS general substrate transporter like domains"/>
    <property type="match status" value="2"/>
</dbReference>
<dbReference type="AlphaFoldDB" id="A0A060UK99"/>
<dbReference type="EMBL" id="CCCS020000008">
    <property type="protein sequence ID" value="CDQ09087.1"/>
    <property type="molecule type" value="Genomic_DNA"/>
</dbReference>
<feature type="transmembrane region" description="Helical" evidence="4">
    <location>
        <begin position="175"/>
        <end position="194"/>
    </location>
</feature>
<dbReference type="Pfam" id="PF07690">
    <property type="entry name" value="MFS_1"/>
    <property type="match status" value="1"/>
</dbReference>
<keyword evidence="3 4" id="KW-0472">Membrane</keyword>
<feature type="transmembrane region" description="Helical" evidence="4">
    <location>
        <begin position="380"/>
        <end position="398"/>
    </location>
</feature>
<comment type="caution">
    <text evidence="6">The sequence shown here is derived from an EMBL/GenBank/DDBJ whole genome shotgun (WGS) entry which is preliminary data.</text>
</comment>
<evidence type="ECO:0000256" key="4">
    <source>
        <dbReference type="SAM" id="Phobius"/>
    </source>
</evidence>
<evidence type="ECO:0000259" key="5">
    <source>
        <dbReference type="PROSITE" id="PS50850"/>
    </source>
</evidence>
<accession>A0A060UK99</accession>
<keyword evidence="2 4" id="KW-1133">Transmembrane helix</keyword>
<protein>
    <submittedName>
        <fullName evidence="6">Major facilitator superfamily MFS_1</fullName>
    </submittedName>
</protein>
<dbReference type="GO" id="GO:0022857">
    <property type="term" value="F:transmembrane transporter activity"/>
    <property type="evidence" value="ECO:0007669"/>
    <property type="project" value="InterPro"/>
</dbReference>
<dbReference type="PROSITE" id="PS50850">
    <property type="entry name" value="MFS"/>
    <property type="match status" value="1"/>
</dbReference>
<feature type="transmembrane region" description="Helical" evidence="4">
    <location>
        <begin position="303"/>
        <end position="324"/>
    </location>
</feature>
<gene>
    <name evidence="6" type="ORF">AFERRI_160032</name>
</gene>
<reference evidence="6" key="1">
    <citation type="submission" date="2014-03" db="EMBL/GenBank/DDBJ databases">
        <authorList>
            <person name="Genoscope - CEA"/>
        </authorList>
    </citation>
    <scope>NUCLEOTIDE SEQUENCE [LARGE SCALE GENOMIC DNA]</scope>
    <source>
        <strain evidence="6">CF27</strain>
    </source>
</reference>
<reference evidence="6" key="2">
    <citation type="submission" date="2014-07" db="EMBL/GenBank/DDBJ databases">
        <title>Initial genome analysis of the psychrotolerant acidophile Acidithiobacillus ferrivorans CF27: insights into iron and sulfur oxidation pathways and into biofilm formation.</title>
        <authorList>
            <person name="Talla E."/>
            <person name="Hedrich S."/>
            <person name="Mangenot S."/>
            <person name="Ji B."/>
            <person name="Johnson D.B."/>
            <person name="Barbe V."/>
            <person name="Bonnefoy V."/>
        </authorList>
    </citation>
    <scope>NUCLEOTIDE SEQUENCE [LARGE SCALE GENOMIC DNA]</scope>
    <source>
        <strain evidence="6">CF27</strain>
    </source>
</reference>
<proteinExistence type="predicted"/>
<dbReference type="PANTHER" id="PTHR23520">
    <property type="entry name" value="TRANSPORTER, PUTATIVE (AFU_ORTHOLOGUE AFUA_3G04000)-RELATED"/>
    <property type="match status" value="1"/>
</dbReference>
<evidence type="ECO:0000256" key="3">
    <source>
        <dbReference type="ARBA" id="ARBA00023136"/>
    </source>
</evidence>
<evidence type="ECO:0000256" key="1">
    <source>
        <dbReference type="ARBA" id="ARBA00022692"/>
    </source>
</evidence>
<dbReference type="InterPro" id="IPR011701">
    <property type="entry name" value="MFS"/>
</dbReference>
<feature type="transmembrane region" description="Helical" evidence="4">
    <location>
        <begin position="148"/>
        <end position="169"/>
    </location>
</feature>
<feature type="transmembrane region" description="Helical" evidence="4">
    <location>
        <begin position="45"/>
        <end position="65"/>
    </location>
</feature>
<organism evidence="6">
    <name type="scientific">Acidithiobacillus ferrivorans</name>
    <dbReference type="NCBI Taxonomy" id="160808"/>
    <lineage>
        <taxon>Bacteria</taxon>
        <taxon>Pseudomonadati</taxon>
        <taxon>Pseudomonadota</taxon>
        <taxon>Acidithiobacillia</taxon>
        <taxon>Acidithiobacillales</taxon>
        <taxon>Acidithiobacillaceae</taxon>
        <taxon>Acidithiobacillus</taxon>
    </lineage>
</organism>
<dbReference type="SUPFAM" id="SSF103473">
    <property type="entry name" value="MFS general substrate transporter"/>
    <property type="match status" value="1"/>
</dbReference>
<keyword evidence="1 4" id="KW-0812">Transmembrane</keyword>
<dbReference type="InterPro" id="IPR036259">
    <property type="entry name" value="MFS_trans_sf"/>
</dbReference>
<feature type="domain" description="Major facilitator superfamily (MFS) profile" evidence="5">
    <location>
        <begin position="1"/>
        <end position="406"/>
    </location>
</feature>
<dbReference type="InterPro" id="IPR020846">
    <property type="entry name" value="MFS_dom"/>
</dbReference>
<evidence type="ECO:0000256" key="2">
    <source>
        <dbReference type="ARBA" id="ARBA00022989"/>
    </source>
</evidence>
<sequence length="410" mass="43522">MNPLLKGIPRNTRLLMSARAARSVGQGALVVDFALYLHALHWATLSIGVLYSVSLLAGALATLLVGPLSDHFGAKGFLLGYEGIQLIAASIALSTAQPVWLTLAAILGAFGRGANGGAGPFAPAEQSWMSRSVASEQWGKIFHFNTSVGLFGMAAGATLATLPGILAGVLPGAEVYRPLFLVVLLGSLICLLFLHAAEESPTAAAPAEQSEQIQTAPPAVRKPIWRVLLTFGTINALNGLGIGMVGPLMAYWFHLRFGVGPAAIGGAMALAFVSAAFMSLIGLRLTRRFGLVGTVLRMRLLGLLLLLVLPFSPFFWLAMLIFIARGALNQGNIGSRQALFLGLVDEDRRGLAATVNCLSVQAPRAIGPTIAATLFQAEMLVTPFLIAGVLQGAYLYFFQRFFRKEMTPHR</sequence>
<feature type="transmembrane region" description="Helical" evidence="4">
    <location>
        <begin position="259"/>
        <end position="283"/>
    </location>
</feature>
<feature type="transmembrane region" description="Helical" evidence="4">
    <location>
        <begin position="227"/>
        <end position="253"/>
    </location>
</feature>
<dbReference type="PANTHER" id="PTHR23520:SF5">
    <property type="entry name" value="TRANSPORTER, PUTATIVE (AFU_ORTHOLOGUE AFUA_3G04000)-RELATED"/>
    <property type="match status" value="1"/>
</dbReference>
<name>A0A060UK99_9PROT</name>
<evidence type="ECO:0000313" key="6">
    <source>
        <dbReference type="EMBL" id="CDQ09087.1"/>
    </source>
</evidence>